<gene>
    <name evidence="2" type="ORF">N7537_002029</name>
</gene>
<feature type="region of interest" description="Disordered" evidence="1">
    <location>
        <begin position="1"/>
        <end position="34"/>
    </location>
</feature>
<evidence type="ECO:0000313" key="3">
    <source>
        <dbReference type="Proteomes" id="UP001213799"/>
    </source>
</evidence>
<evidence type="ECO:0000313" key="2">
    <source>
        <dbReference type="EMBL" id="KAJ5616915.1"/>
    </source>
</evidence>
<comment type="caution">
    <text evidence="2">The sequence shown here is derived from an EMBL/GenBank/DDBJ whole genome shotgun (WGS) entry which is preliminary data.</text>
</comment>
<sequence length="63" mass="7508">MKKKKKKKKKKKQGEKRKVKRGERRMGICKEKRGKQMYTVTMGIGGKSDRIREHLRICNFNAD</sequence>
<dbReference type="RefSeq" id="XP_056758082.1">
    <property type="nucleotide sequence ID" value="XM_056893087.1"/>
</dbReference>
<dbReference type="GeneID" id="81583329"/>
<evidence type="ECO:0000256" key="1">
    <source>
        <dbReference type="SAM" id="MobiDB-lite"/>
    </source>
</evidence>
<protein>
    <submittedName>
        <fullName evidence="2">Uncharacterized protein</fullName>
    </submittedName>
</protein>
<dbReference type="AlphaFoldDB" id="A0AAD6EHV7"/>
<reference evidence="2" key="1">
    <citation type="journal article" date="2023" name="IMA Fungus">
        <title>Comparative genomic study of the Penicillium genus elucidates a diverse pangenome and 15 lateral gene transfer events.</title>
        <authorList>
            <person name="Petersen C."/>
            <person name="Sorensen T."/>
            <person name="Nielsen M.R."/>
            <person name="Sondergaard T.E."/>
            <person name="Sorensen J.L."/>
            <person name="Fitzpatrick D.A."/>
            <person name="Frisvad J.C."/>
            <person name="Nielsen K.L."/>
        </authorList>
    </citation>
    <scope>NUCLEOTIDE SEQUENCE</scope>
    <source>
        <strain evidence="2">IBT 12815</strain>
    </source>
</reference>
<proteinExistence type="predicted"/>
<organism evidence="2 3">
    <name type="scientific">Penicillium hordei</name>
    <dbReference type="NCBI Taxonomy" id="40994"/>
    <lineage>
        <taxon>Eukaryota</taxon>
        <taxon>Fungi</taxon>
        <taxon>Dikarya</taxon>
        <taxon>Ascomycota</taxon>
        <taxon>Pezizomycotina</taxon>
        <taxon>Eurotiomycetes</taxon>
        <taxon>Eurotiomycetidae</taxon>
        <taxon>Eurotiales</taxon>
        <taxon>Aspergillaceae</taxon>
        <taxon>Penicillium</taxon>
    </lineage>
</organism>
<dbReference type="Proteomes" id="UP001213799">
    <property type="component" value="Unassembled WGS sequence"/>
</dbReference>
<name>A0AAD6EHV7_9EURO</name>
<dbReference type="EMBL" id="JAQJAE010000001">
    <property type="protein sequence ID" value="KAJ5616915.1"/>
    <property type="molecule type" value="Genomic_DNA"/>
</dbReference>
<accession>A0AAD6EHV7</accession>
<feature type="compositionally biased region" description="Basic residues" evidence="1">
    <location>
        <begin position="1"/>
        <end position="23"/>
    </location>
</feature>
<reference evidence="2" key="2">
    <citation type="submission" date="2023-01" db="EMBL/GenBank/DDBJ databases">
        <authorList>
            <person name="Petersen C."/>
        </authorList>
    </citation>
    <scope>NUCLEOTIDE SEQUENCE</scope>
    <source>
        <strain evidence="2">IBT 12815</strain>
    </source>
</reference>
<keyword evidence="3" id="KW-1185">Reference proteome</keyword>